<dbReference type="Proteomes" id="UP000734854">
    <property type="component" value="Unassembled WGS sequence"/>
</dbReference>
<protein>
    <submittedName>
        <fullName evidence="1">Uncharacterized protein</fullName>
    </submittedName>
</protein>
<organism evidence="1 2">
    <name type="scientific">Zingiber officinale</name>
    <name type="common">Ginger</name>
    <name type="synonym">Amomum zingiber</name>
    <dbReference type="NCBI Taxonomy" id="94328"/>
    <lineage>
        <taxon>Eukaryota</taxon>
        <taxon>Viridiplantae</taxon>
        <taxon>Streptophyta</taxon>
        <taxon>Embryophyta</taxon>
        <taxon>Tracheophyta</taxon>
        <taxon>Spermatophyta</taxon>
        <taxon>Magnoliopsida</taxon>
        <taxon>Liliopsida</taxon>
        <taxon>Zingiberales</taxon>
        <taxon>Zingiberaceae</taxon>
        <taxon>Zingiber</taxon>
    </lineage>
</organism>
<comment type="caution">
    <text evidence="1">The sequence shown here is derived from an EMBL/GenBank/DDBJ whole genome shotgun (WGS) entry which is preliminary data.</text>
</comment>
<evidence type="ECO:0000313" key="1">
    <source>
        <dbReference type="EMBL" id="KAG6482597.1"/>
    </source>
</evidence>
<accession>A0A8J5KK26</accession>
<dbReference type="EMBL" id="JACMSC010000016">
    <property type="protein sequence ID" value="KAG6482597.1"/>
    <property type="molecule type" value="Genomic_DNA"/>
</dbReference>
<gene>
    <name evidence="1" type="ORF">ZIOFF_059229</name>
</gene>
<proteinExistence type="predicted"/>
<keyword evidence="2" id="KW-1185">Reference proteome</keyword>
<dbReference type="AlphaFoldDB" id="A0A8J5KK26"/>
<sequence length="174" mass="19665">MPPPMPSHSATVSVFVQSSPSEEHKKRQWRIEISHCAASGSETRNCPCTITDIGIQTSLTWKAGNGSIGWRQPRTDQLLYFLAEVDSDLFFSLGSDSPIRMAAEHSADMFKLLEKQGELLMESYRSMSHELHKLQVEEEMLMQKLYKIMTMEGLLNKEKQGTNDSNVDANKSLQ</sequence>
<reference evidence="1 2" key="1">
    <citation type="submission" date="2020-08" db="EMBL/GenBank/DDBJ databases">
        <title>Plant Genome Project.</title>
        <authorList>
            <person name="Zhang R.-G."/>
        </authorList>
    </citation>
    <scope>NUCLEOTIDE SEQUENCE [LARGE SCALE GENOMIC DNA]</scope>
    <source>
        <tissue evidence="1">Rhizome</tissue>
    </source>
</reference>
<evidence type="ECO:0000313" key="2">
    <source>
        <dbReference type="Proteomes" id="UP000734854"/>
    </source>
</evidence>
<dbReference type="PANTHER" id="PTHR37718:SF2">
    <property type="entry name" value="OS03G0205150 PROTEIN"/>
    <property type="match status" value="1"/>
</dbReference>
<dbReference type="PANTHER" id="PTHR37718">
    <property type="entry name" value="BNAC03G61340D PROTEIN"/>
    <property type="match status" value="1"/>
</dbReference>
<name>A0A8J5KK26_ZINOF</name>